<dbReference type="PANTHER" id="PTHR43333">
    <property type="entry name" value="2-HACID_DH_C DOMAIN-CONTAINING PROTEIN"/>
    <property type="match status" value="1"/>
</dbReference>
<dbReference type="PROSITE" id="PS00671">
    <property type="entry name" value="D_2_HYDROXYACID_DH_3"/>
    <property type="match status" value="1"/>
</dbReference>
<reference evidence="4 5" key="1">
    <citation type="submission" date="2020-08" db="EMBL/GenBank/DDBJ databases">
        <title>Sequencing the genomes of 1000 actinobacteria strains.</title>
        <authorList>
            <person name="Klenk H.-P."/>
        </authorList>
    </citation>
    <scope>NUCLEOTIDE SEQUENCE [LARGE SCALE GENOMIC DNA]</scope>
    <source>
        <strain evidence="4 5">DSM 44230</strain>
    </source>
</reference>
<evidence type="ECO:0000256" key="2">
    <source>
        <dbReference type="ARBA" id="ARBA00023027"/>
    </source>
</evidence>
<keyword evidence="1" id="KW-0560">Oxidoreductase</keyword>
<dbReference type="InterPro" id="IPR006140">
    <property type="entry name" value="D-isomer_DH_NAD-bd"/>
</dbReference>
<sequence>MTLTVLLPDYPGAAELVSAIDGVRVVSYDPQDQLSMPAEAVEAEVFVPPFLASRKLVPLAKTFPKLKLVQLLSAGAEAWIGALPEQVKLSNCRGAHGGSTAEWVVGTLLSIYRDLREFDAAQRAGEWSYHQTDTLQDKRILVVGAGDLGHQLERRLTPFDTEVTLVGRTAREGVRGEDELPDLLGQYDVVIVVVPMTEDTRHLVDAKFLACMADGAIFVNAARGPVVDTDALLAELTSGRLRAALDVTDPEPLPAGHPLWTAPNLLLTPHVAGSVAGQHKRAFTIVARQIAQFAAGQDPDNLIRGSY</sequence>
<dbReference type="AlphaFoldDB" id="A0A7W7CLW0"/>
<accession>A0A7W7CLW0</accession>
<gene>
    <name evidence="4" type="ORF">HNR67_008291</name>
</gene>
<organism evidence="4 5">
    <name type="scientific">Crossiella cryophila</name>
    <dbReference type="NCBI Taxonomy" id="43355"/>
    <lineage>
        <taxon>Bacteria</taxon>
        <taxon>Bacillati</taxon>
        <taxon>Actinomycetota</taxon>
        <taxon>Actinomycetes</taxon>
        <taxon>Pseudonocardiales</taxon>
        <taxon>Pseudonocardiaceae</taxon>
        <taxon>Crossiella</taxon>
    </lineage>
</organism>
<dbReference type="SUPFAM" id="SSF51735">
    <property type="entry name" value="NAD(P)-binding Rossmann-fold domains"/>
    <property type="match status" value="1"/>
</dbReference>
<dbReference type="GO" id="GO:0051287">
    <property type="term" value="F:NAD binding"/>
    <property type="evidence" value="ECO:0007669"/>
    <property type="project" value="InterPro"/>
</dbReference>
<evidence type="ECO:0000313" key="5">
    <source>
        <dbReference type="Proteomes" id="UP000533598"/>
    </source>
</evidence>
<dbReference type="PANTHER" id="PTHR43333:SF1">
    <property type="entry name" value="D-ISOMER SPECIFIC 2-HYDROXYACID DEHYDROGENASE NAD-BINDING DOMAIN-CONTAINING PROTEIN"/>
    <property type="match status" value="1"/>
</dbReference>
<keyword evidence="2" id="KW-0520">NAD</keyword>
<dbReference type="InterPro" id="IPR036291">
    <property type="entry name" value="NAD(P)-bd_dom_sf"/>
</dbReference>
<dbReference type="SUPFAM" id="SSF52283">
    <property type="entry name" value="Formate/glycerate dehydrogenase catalytic domain-like"/>
    <property type="match status" value="1"/>
</dbReference>
<keyword evidence="5" id="KW-1185">Reference proteome</keyword>
<dbReference type="InterPro" id="IPR029753">
    <property type="entry name" value="D-isomer_DH_CS"/>
</dbReference>
<dbReference type="RefSeq" id="WP_185009267.1">
    <property type="nucleotide sequence ID" value="NZ_BAAAUI010000037.1"/>
</dbReference>
<evidence type="ECO:0000313" key="4">
    <source>
        <dbReference type="EMBL" id="MBB4682173.1"/>
    </source>
</evidence>
<dbReference type="Pfam" id="PF02826">
    <property type="entry name" value="2-Hacid_dh_C"/>
    <property type="match status" value="1"/>
</dbReference>
<dbReference type="Proteomes" id="UP000533598">
    <property type="component" value="Unassembled WGS sequence"/>
</dbReference>
<evidence type="ECO:0000256" key="1">
    <source>
        <dbReference type="ARBA" id="ARBA00023002"/>
    </source>
</evidence>
<protein>
    <submittedName>
        <fullName evidence="4">Phosphoglycerate dehydrogenase-like enzyme</fullName>
    </submittedName>
</protein>
<name>A0A7W7CLW0_9PSEU</name>
<evidence type="ECO:0000259" key="3">
    <source>
        <dbReference type="Pfam" id="PF02826"/>
    </source>
</evidence>
<dbReference type="Gene3D" id="3.40.50.720">
    <property type="entry name" value="NAD(P)-binding Rossmann-like Domain"/>
    <property type="match status" value="2"/>
</dbReference>
<dbReference type="CDD" id="cd12166">
    <property type="entry name" value="2-Hacid_dh_7"/>
    <property type="match status" value="1"/>
</dbReference>
<feature type="domain" description="D-isomer specific 2-hydroxyacid dehydrogenase NAD-binding" evidence="3">
    <location>
        <begin position="106"/>
        <end position="272"/>
    </location>
</feature>
<comment type="caution">
    <text evidence="4">The sequence shown here is derived from an EMBL/GenBank/DDBJ whole genome shotgun (WGS) entry which is preliminary data.</text>
</comment>
<dbReference type="EMBL" id="JACHMH010000001">
    <property type="protein sequence ID" value="MBB4682173.1"/>
    <property type="molecule type" value="Genomic_DNA"/>
</dbReference>
<dbReference type="GO" id="GO:0016616">
    <property type="term" value="F:oxidoreductase activity, acting on the CH-OH group of donors, NAD or NADP as acceptor"/>
    <property type="evidence" value="ECO:0007669"/>
    <property type="project" value="UniProtKB-ARBA"/>
</dbReference>
<proteinExistence type="predicted"/>